<reference evidence="1" key="1">
    <citation type="journal article" date="2021" name="Nat. Commun.">
        <title>Genetic determinants of endophytism in the Arabidopsis root mycobiome.</title>
        <authorList>
            <person name="Mesny F."/>
            <person name="Miyauchi S."/>
            <person name="Thiergart T."/>
            <person name="Pickel B."/>
            <person name="Atanasova L."/>
            <person name="Karlsson M."/>
            <person name="Huettel B."/>
            <person name="Barry K.W."/>
            <person name="Haridas S."/>
            <person name="Chen C."/>
            <person name="Bauer D."/>
            <person name="Andreopoulos W."/>
            <person name="Pangilinan J."/>
            <person name="LaButti K."/>
            <person name="Riley R."/>
            <person name="Lipzen A."/>
            <person name="Clum A."/>
            <person name="Drula E."/>
            <person name="Henrissat B."/>
            <person name="Kohler A."/>
            <person name="Grigoriev I.V."/>
            <person name="Martin F.M."/>
            <person name="Hacquard S."/>
        </authorList>
    </citation>
    <scope>NUCLEOTIDE SEQUENCE</scope>
    <source>
        <strain evidence="1">MPI-CAGE-CH-0230</strain>
    </source>
</reference>
<dbReference type="Proteomes" id="UP000756346">
    <property type="component" value="Unassembled WGS sequence"/>
</dbReference>
<evidence type="ECO:0000313" key="2">
    <source>
        <dbReference type="Proteomes" id="UP000756346"/>
    </source>
</evidence>
<name>A0A9P8XUG3_9PEZI</name>
<dbReference type="AlphaFoldDB" id="A0A9P8XUG3"/>
<dbReference type="GeneID" id="70187066"/>
<dbReference type="RefSeq" id="XP_046004930.1">
    <property type="nucleotide sequence ID" value="XM_046157520.1"/>
</dbReference>
<proteinExistence type="predicted"/>
<organism evidence="1 2">
    <name type="scientific">Microdochium trichocladiopsis</name>
    <dbReference type="NCBI Taxonomy" id="1682393"/>
    <lineage>
        <taxon>Eukaryota</taxon>
        <taxon>Fungi</taxon>
        <taxon>Dikarya</taxon>
        <taxon>Ascomycota</taxon>
        <taxon>Pezizomycotina</taxon>
        <taxon>Sordariomycetes</taxon>
        <taxon>Xylariomycetidae</taxon>
        <taxon>Xylariales</taxon>
        <taxon>Microdochiaceae</taxon>
        <taxon>Microdochium</taxon>
    </lineage>
</organism>
<keyword evidence="2" id="KW-1185">Reference proteome</keyword>
<dbReference type="EMBL" id="JAGTJQ010000014">
    <property type="protein sequence ID" value="KAH7012665.1"/>
    <property type="molecule type" value="Genomic_DNA"/>
</dbReference>
<comment type="caution">
    <text evidence="1">The sequence shown here is derived from an EMBL/GenBank/DDBJ whole genome shotgun (WGS) entry which is preliminary data.</text>
</comment>
<evidence type="ECO:0000313" key="1">
    <source>
        <dbReference type="EMBL" id="KAH7012665.1"/>
    </source>
</evidence>
<gene>
    <name evidence="1" type="ORF">B0I36DRAFT_356046</name>
</gene>
<protein>
    <submittedName>
        <fullName evidence="1">Uncharacterized protein</fullName>
    </submittedName>
</protein>
<accession>A0A9P8XUG3</accession>
<sequence length="165" mass="17921">MDDDDTWWLSGVDGNPPWPLAAHDLGTTSSQNLTEPPPRHLIAPSFHSQAYSLDAVEAGSFRPVSVTSPSTTPALLQPNWLVGLDQAADFRHPVVGTSEDRPTYSHHRARPELVQLAESPCWTALPPAIQHATPTRGTITYCRAEQAMATQVNSWNLASFSNGLA</sequence>